<dbReference type="RefSeq" id="WP_096896182.1">
    <property type="nucleotide sequence ID" value="NZ_BAOS01000043.1"/>
</dbReference>
<keyword evidence="4" id="KW-1185">Reference proteome</keyword>
<reference evidence="4" key="1">
    <citation type="journal article" date="2017" name="Environ. Microbiol. Rep.">
        <title>Genetic Diversity of Marine Anaerobic Ammonium-Oxidizing Bacteria as Revealed by Genomic and Proteomic Analyses of 'Candidatus Scalindua japonica'.</title>
        <authorList>
            <person name="Oshiki M."/>
            <person name="Mizuto K."/>
            <person name="Kimura Z."/>
            <person name="Kindaichi T."/>
            <person name="Satoh H."/>
            <person name="Okabe S."/>
        </authorList>
    </citation>
    <scope>NUCLEOTIDE SEQUENCE [LARGE SCALE GENOMIC DNA]</scope>
    <source>
        <strain evidence="4">husup-a2</strain>
    </source>
</reference>
<evidence type="ECO:0000313" key="4">
    <source>
        <dbReference type="Proteomes" id="UP000218542"/>
    </source>
</evidence>
<feature type="coiled-coil region" evidence="1">
    <location>
        <begin position="17"/>
        <end position="88"/>
    </location>
</feature>
<sequence length="203" mass="23014">MAETIVEKRLKSNIAKKNSIRNEIEKYMSAVSQWKEKLADLKSFQEQTKYAASIKRYVLKIECLRIELNQMNEEMEKHIRELGKFSDSEVKEFSSKIEEEISGIEADKEAKPKKAKIRIKPAGSKGKTKANSKGKGKGVGSLEQKIEKMQGKVSKELEEVEQVAGKIIKLNRHIKKVAVGTGIASEDYTQELKRIAREKAIYG</sequence>
<evidence type="ECO:0000256" key="1">
    <source>
        <dbReference type="SAM" id="Coils"/>
    </source>
</evidence>
<keyword evidence="1" id="KW-0175">Coiled coil</keyword>
<evidence type="ECO:0000313" key="3">
    <source>
        <dbReference type="EMBL" id="GAX62790.1"/>
    </source>
</evidence>
<gene>
    <name evidence="3" type="ORF">SCALIN_C43_0044</name>
</gene>
<dbReference type="AlphaFoldDB" id="A0A286U3R0"/>
<feature type="region of interest" description="Disordered" evidence="2">
    <location>
        <begin position="112"/>
        <end position="143"/>
    </location>
</feature>
<evidence type="ECO:0000256" key="2">
    <source>
        <dbReference type="SAM" id="MobiDB-lite"/>
    </source>
</evidence>
<feature type="compositionally biased region" description="Basic residues" evidence="2">
    <location>
        <begin position="126"/>
        <end position="136"/>
    </location>
</feature>
<proteinExistence type="predicted"/>
<protein>
    <submittedName>
        <fullName evidence="3">GTPase, probable translation factor</fullName>
    </submittedName>
</protein>
<accession>A0A286U3R0</accession>
<dbReference type="Proteomes" id="UP000218542">
    <property type="component" value="Unassembled WGS sequence"/>
</dbReference>
<organism evidence="3 4">
    <name type="scientific">Candidatus Scalindua japonica</name>
    <dbReference type="NCBI Taxonomy" id="1284222"/>
    <lineage>
        <taxon>Bacteria</taxon>
        <taxon>Pseudomonadati</taxon>
        <taxon>Planctomycetota</taxon>
        <taxon>Candidatus Brocadiia</taxon>
        <taxon>Candidatus Brocadiales</taxon>
        <taxon>Candidatus Scalinduaceae</taxon>
        <taxon>Candidatus Scalindua</taxon>
    </lineage>
</organism>
<dbReference type="EMBL" id="BAOS01000043">
    <property type="protein sequence ID" value="GAX62790.1"/>
    <property type="molecule type" value="Genomic_DNA"/>
</dbReference>
<comment type="caution">
    <text evidence="3">The sequence shown here is derived from an EMBL/GenBank/DDBJ whole genome shotgun (WGS) entry which is preliminary data.</text>
</comment>
<name>A0A286U3R0_9BACT</name>